<keyword evidence="4" id="KW-0970">Cilium biogenesis/degradation</keyword>
<dbReference type="Pfam" id="PF10243">
    <property type="entry name" value="MIP-T3"/>
    <property type="match status" value="1"/>
</dbReference>
<keyword evidence="15" id="KW-1185">Reference proteome</keyword>
<dbReference type="InterPro" id="IPR018799">
    <property type="entry name" value="TRAF3IP1"/>
</dbReference>
<feature type="region of interest" description="Disordered" evidence="11">
    <location>
        <begin position="395"/>
        <end position="416"/>
    </location>
</feature>
<dbReference type="InterPro" id="IPR042576">
    <property type="entry name" value="TRAF3IP1_N_sf"/>
</dbReference>
<dbReference type="GO" id="GO:0048731">
    <property type="term" value="P:system development"/>
    <property type="evidence" value="ECO:0007669"/>
    <property type="project" value="UniProtKB-ARBA"/>
</dbReference>
<dbReference type="Gene3D" id="1.10.287.1490">
    <property type="match status" value="1"/>
</dbReference>
<dbReference type="InParanoid" id="A0A1X7V8X5"/>
<feature type="compositionally biased region" description="Polar residues" evidence="11">
    <location>
        <begin position="370"/>
        <end position="380"/>
    </location>
</feature>
<dbReference type="GO" id="GO:0030992">
    <property type="term" value="C:intraciliary transport particle B"/>
    <property type="evidence" value="ECO:0007669"/>
    <property type="project" value="TreeGrafter"/>
</dbReference>
<dbReference type="EnsemblMetazoa" id="Aqu2.1.36461_001">
    <property type="protein sequence ID" value="Aqu2.1.36461_001"/>
    <property type="gene ID" value="Aqu2.1.36461"/>
</dbReference>
<dbReference type="GO" id="GO:0070507">
    <property type="term" value="P:regulation of microtubule cytoskeleton organization"/>
    <property type="evidence" value="ECO:0007669"/>
    <property type="project" value="TreeGrafter"/>
</dbReference>
<name>A0A1X7V8X5_AMPQE</name>
<dbReference type="GO" id="GO:0042073">
    <property type="term" value="P:intraciliary transport"/>
    <property type="evidence" value="ECO:0007669"/>
    <property type="project" value="TreeGrafter"/>
</dbReference>
<evidence type="ECO:0000256" key="4">
    <source>
        <dbReference type="ARBA" id="ARBA00022794"/>
    </source>
</evidence>
<dbReference type="Gene3D" id="1.10.418.50">
    <property type="entry name" value="Microtubule-binding protein MIP-T3"/>
    <property type="match status" value="1"/>
</dbReference>
<reference evidence="15" key="1">
    <citation type="journal article" date="2010" name="Nature">
        <title>The Amphimedon queenslandica genome and the evolution of animal complexity.</title>
        <authorList>
            <person name="Srivastava M."/>
            <person name="Simakov O."/>
            <person name="Chapman J."/>
            <person name="Fahey B."/>
            <person name="Gauthier M.E."/>
            <person name="Mitros T."/>
            <person name="Richards G.S."/>
            <person name="Conaco C."/>
            <person name="Dacre M."/>
            <person name="Hellsten U."/>
            <person name="Larroux C."/>
            <person name="Putnam N.H."/>
            <person name="Stanke M."/>
            <person name="Adamska M."/>
            <person name="Darling A."/>
            <person name="Degnan S.M."/>
            <person name="Oakley T.H."/>
            <person name="Plachetzki D.C."/>
            <person name="Zhai Y."/>
            <person name="Adamski M."/>
            <person name="Calcino A."/>
            <person name="Cummins S.F."/>
            <person name="Goodstein D.M."/>
            <person name="Harris C."/>
            <person name="Jackson D.J."/>
            <person name="Leys S.P."/>
            <person name="Shu S."/>
            <person name="Woodcroft B.J."/>
            <person name="Vervoort M."/>
            <person name="Kosik K.S."/>
            <person name="Manning G."/>
            <person name="Degnan B.M."/>
            <person name="Rokhsar D.S."/>
        </authorList>
    </citation>
    <scope>NUCLEOTIDE SEQUENCE [LARGE SCALE GENOMIC DNA]</scope>
</reference>
<proteinExistence type="inferred from homology"/>
<comment type="subcellular location">
    <subcellularLocation>
        <location evidence="2">Cytoplasm</location>
        <location evidence="2">Cytoskeleton</location>
        <location evidence="2">Cilium axoneme</location>
    </subcellularLocation>
    <subcellularLocation>
        <location evidence="1">Cytoplasm</location>
        <location evidence="1">Cytoskeleton</location>
        <location evidence="1">Cilium basal body</location>
    </subcellularLocation>
</comment>
<dbReference type="GO" id="GO:0005930">
    <property type="term" value="C:axoneme"/>
    <property type="evidence" value="ECO:0007669"/>
    <property type="project" value="UniProtKB-SubCell"/>
</dbReference>
<evidence type="ECO:0000256" key="11">
    <source>
        <dbReference type="SAM" id="MobiDB-lite"/>
    </source>
</evidence>
<reference evidence="14" key="2">
    <citation type="submission" date="2017-05" db="UniProtKB">
        <authorList>
            <consortium name="EnsemblMetazoa"/>
        </authorList>
    </citation>
    <scope>IDENTIFICATION</scope>
</reference>
<feature type="domain" description="TRAF3-interacting protein 1 N-terminal" evidence="12">
    <location>
        <begin position="11"/>
        <end position="119"/>
    </location>
</feature>
<keyword evidence="6" id="KW-0206">Cytoskeleton</keyword>
<feature type="compositionally biased region" description="Acidic residues" evidence="11">
    <location>
        <begin position="349"/>
        <end position="360"/>
    </location>
</feature>
<accession>A0A1X7V8X5</accession>
<dbReference type="KEGG" id="aqu:100641333"/>
<protein>
    <recommendedName>
        <fullName evidence="9">TRAF3-interacting protein 1</fullName>
    </recommendedName>
</protein>
<dbReference type="STRING" id="400682.A0A1X7V8X5"/>
<dbReference type="AlphaFoldDB" id="A0A1X7V8X5"/>
<dbReference type="PANTHER" id="PTHR31363">
    <property type="entry name" value="TRAF3-INTERACTING PROTEIN 1"/>
    <property type="match status" value="1"/>
</dbReference>
<evidence type="ECO:0000256" key="6">
    <source>
        <dbReference type="ARBA" id="ARBA00023212"/>
    </source>
</evidence>
<dbReference type="GO" id="GO:0008017">
    <property type="term" value="F:microtubule binding"/>
    <property type="evidence" value="ECO:0007669"/>
    <property type="project" value="InterPro"/>
</dbReference>
<evidence type="ECO:0000313" key="14">
    <source>
        <dbReference type="EnsemblMetazoa" id="Aqu2.1.36461_001"/>
    </source>
</evidence>
<dbReference type="Proteomes" id="UP000007879">
    <property type="component" value="Unassembled WGS sequence"/>
</dbReference>
<feature type="domain" description="TRAF3-interacting protein 1 C-terminal" evidence="13">
    <location>
        <begin position="381"/>
        <end position="527"/>
    </location>
</feature>
<keyword evidence="3" id="KW-0963">Cytoplasm</keyword>
<feature type="compositionally biased region" description="Basic and acidic residues" evidence="11">
    <location>
        <begin position="195"/>
        <end position="207"/>
    </location>
</feature>
<evidence type="ECO:0000256" key="7">
    <source>
        <dbReference type="ARBA" id="ARBA00023273"/>
    </source>
</evidence>
<evidence type="ECO:0000259" key="12">
    <source>
        <dbReference type="Pfam" id="PF10243"/>
    </source>
</evidence>
<dbReference type="FunFam" id="1.10.418.50:FF:000001">
    <property type="entry name" value="TRAF3-interacting protein 1 isoform X1"/>
    <property type="match status" value="1"/>
</dbReference>
<dbReference type="GO" id="GO:0060271">
    <property type="term" value="P:cilium assembly"/>
    <property type="evidence" value="ECO:0007669"/>
    <property type="project" value="TreeGrafter"/>
</dbReference>
<keyword evidence="7" id="KW-0966">Cell projection</keyword>
<evidence type="ECO:0000256" key="5">
    <source>
        <dbReference type="ARBA" id="ARBA00023054"/>
    </source>
</evidence>
<feature type="coiled-coil region" evidence="10">
    <location>
        <begin position="420"/>
        <end position="475"/>
    </location>
</feature>
<dbReference type="InterPro" id="IPR040468">
    <property type="entry name" value="TRAF3IP1_N"/>
</dbReference>
<dbReference type="PANTHER" id="PTHR31363:SF0">
    <property type="entry name" value="TRAF3-INTERACTING PROTEIN 1"/>
    <property type="match status" value="1"/>
</dbReference>
<evidence type="ECO:0000256" key="1">
    <source>
        <dbReference type="ARBA" id="ARBA00004120"/>
    </source>
</evidence>
<dbReference type="GO" id="GO:0048513">
    <property type="term" value="P:animal organ development"/>
    <property type="evidence" value="ECO:0007669"/>
    <property type="project" value="UniProtKB-ARBA"/>
</dbReference>
<evidence type="ECO:0000256" key="2">
    <source>
        <dbReference type="ARBA" id="ARBA00004430"/>
    </source>
</evidence>
<dbReference type="InterPro" id="IPR041476">
    <property type="entry name" value="TRAF3IP1_C"/>
</dbReference>
<feature type="region of interest" description="Disordered" evidence="11">
    <location>
        <begin position="133"/>
        <end position="383"/>
    </location>
</feature>
<evidence type="ECO:0000259" key="13">
    <source>
        <dbReference type="Pfam" id="PF17749"/>
    </source>
</evidence>
<evidence type="ECO:0000256" key="9">
    <source>
        <dbReference type="ARBA" id="ARBA00070492"/>
    </source>
</evidence>
<dbReference type="GO" id="GO:0036064">
    <property type="term" value="C:ciliary basal body"/>
    <property type="evidence" value="ECO:0007669"/>
    <property type="project" value="TreeGrafter"/>
</dbReference>
<feature type="compositionally biased region" description="Low complexity" evidence="11">
    <location>
        <begin position="282"/>
        <end position="292"/>
    </location>
</feature>
<keyword evidence="5 10" id="KW-0175">Coiled coil</keyword>
<evidence type="ECO:0000256" key="3">
    <source>
        <dbReference type="ARBA" id="ARBA00022490"/>
    </source>
</evidence>
<evidence type="ECO:0000256" key="10">
    <source>
        <dbReference type="SAM" id="Coils"/>
    </source>
</evidence>
<evidence type="ECO:0000313" key="15">
    <source>
        <dbReference type="Proteomes" id="UP000007879"/>
    </source>
</evidence>
<dbReference type="Pfam" id="PF17749">
    <property type="entry name" value="MIP-T3_C"/>
    <property type="match status" value="1"/>
</dbReference>
<evidence type="ECO:0000256" key="8">
    <source>
        <dbReference type="ARBA" id="ARBA00043971"/>
    </source>
</evidence>
<feature type="compositionally biased region" description="Polar residues" evidence="11">
    <location>
        <begin position="242"/>
        <end position="259"/>
    </location>
</feature>
<sequence length="532" mass="58776">MAAPTIDPKIIKKTQDTLGKIIKKPPLTEKHLSKPPFRYLHDMIMEISRTSGFFKGLYSGKELDGKGDWSRDDKINFFQKAIDVVSFVTGKVPKARPSKMIAGAEAERTNELLQMIATAIIKKLDSTDAVQKVLSGEKSSPSSDKKAAREDTEVKKKAEKKKASDTTQQDKAPQPTPATEDDKENEIETNTVTEPHPDPVPHQERPQHRPGTRRKSRDSQAAASNKEGGGGGGEKDGEALSSEGSGSQVQVNDRPSTAKGQRKSHEREPPPGQTETSDDTSNEPQNSSSPSNVTQNGLVPMPTRPSSSRPPAPRVIKKVMDSDEPSSRSNSGQDRKVPTLILDQKGKSEEEEEEEEEEFIVQDQIPLGPSSETLSESQSKPEGALTKTLMAAKERFGGDEGKGGGPRSVTITEAQRKRERELIEKEVSKLQSSIQSLSQTANPLGKIMDYVQEDLDSMEQELEMWKKENSQYAETLRREEKITEDELTPLKEQLAELSAKIDEQYDLISASKATILDNDQRIQQMLLSLNSH</sequence>
<dbReference type="OrthoDB" id="10258914at2759"/>
<comment type="similarity">
    <text evidence="8">Belongs to the TRAF3IP1 family.</text>
</comment>
<organism evidence="14">
    <name type="scientific">Amphimedon queenslandica</name>
    <name type="common">Sponge</name>
    <dbReference type="NCBI Taxonomy" id="400682"/>
    <lineage>
        <taxon>Eukaryota</taxon>
        <taxon>Metazoa</taxon>
        <taxon>Porifera</taxon>
        <taxon>Demospongiae</taxon>
        <taxon>Heteroscleromorpha</taxon>
        <taxon>Haplosclerida</taxon>
        <taxon>Niphatidae</taxon>
        <taxon>Amphimedon</taxon>
    </lineage>
</organism>
<dbReference type="EnsemblMetazoa" id="XM_011404567.2">
    <property type="protein sequence ID" value="XP_011402869.1"/>
    <property type="gene ID" value="LOC100641333"/>
</dbReference>
<gene>
    <name evidence="14" type="primary">100641333</name>
</gene>
<feature type="compositionally biased region" description="Basic and acidic residues" evidence="11">
    <location>
        <begin position="143"/>
        <end position="164"/>
    </location>
</feature>